<dbReference type="STRING" id="52560.SAMN04488082_12291"/>
<dbReference type="PIRSF" id="PIRSF005624">
    <property type="entry name" value="Ni-bind_GTPase"/>
    <property type="match status" value="1"/>
</dbReference>
<keyword evidence="6" id="KW-0862">Zinc</keyword>
<dbReference type="CDD" id="cd05390">
    <property type="entry name" value="HypB"/>
    <property type="match status" value="1"/>
</dbReference>
<evidence type="ECO:0000256" key="3">
    <source>
        <dbReference type="ARBA" id="ARBA00022723"/>
    </source>
</evidence>
<dbReference type="SUPFAM" id="SSF52540">
    <property type="entry name" value="P-loop containing nucleoside triphosphate hydrolases"/>
    <property type="match status" value="1"/>
</dbReference>
<dbReference type="InterPro" id="IPR004392">
    <property type="entry name" value="Hyd_mat_HypB"/>
</dbReference>
<dbReference type="EMBL" id="FORX01000022">
    <property type="protein sequence ID" value="SFK39862.1"/>
    <property type="molecule type" value="Genomic_DNA"/>
</dbReference>
<evidence type="ECO:0000256" key="6">
    <source>
        <dbReference type="ARBA" id="ARBA00022833"/>
    </source>
</evidence>
<protein>
    <submittedName>
        <fullName evidence="9">Hydrogenase nickel incorporation protein HypB</fullName>
    </submittedName>
</protein>
<dbReference type="OrthoDB" id="9802035at2"/>
<organism evidence="9 10">
    <name type="scientific">Desulfomicrobium apsheronum</name>
    <dbReference type="NCBI Taxonomy" id="52560"/>
    <lineage>
        <taxon>Bacteria</taxon>
        <taxon>Pseudomonadati</taxon>
        <taxon>Thermodesulfobacteriota</taxon>
        <taxon>Desulfovibrionia</taxon>
        <taxon>Desulfovibrionales</taxon>
        <taxon>Desulfomicrobiaceae</taxon>
        <taxon>Desulfomicrobium</taxon>
    </lineage>
</organism>
<dbReference type="PANTHER" id="PTHR30134">
    <property type="entry name" value="HYDROGENASE PROTEIN ASSEMBLY PROTEIN, NICKEL CHAPERONE"/>
    <property type="match status" value="1"/>
</dbReference>
<reference evidence="10" key="1">
    <citation type="submission" date="2016-10" db="EMBL/GenBank/DDBJ databases">
        <authorList>
            <person name="Varghese N."/>
            <person name="Submissions S."/>
        </authorList>
    </citation>
    <scope>NUCLEOTIDE SEQUENCE [LARGE SCALE GENOMIC DNA]</scope>
    <source>
        <strain evidence="10">DSM 5918</strain>
    </source>
</reference>
<dbReference type="InterPro" id="IPR003495">
    <property type="entry name" value="CobW/HypB/UreG_nucleotide-bd"/>
</dbReference>
<dbReference type="Proteomes" id="UP000198635">
    <property type="component" value="Unassembled WGS sequence"/>
</dbReference>
<dbReference type="GO" id="GO:0008270">
    <property type="term" value="F:zinc ion binding"/>
    <property type="evidence" value="ECO:0007669"/>
    <property type="project" value="TreeGrafter"/>
</dbReference>
<dbReference type="NCBIfam" id="TIGR00073">
    <property type="entry name" value="hypB"/>
    <property type="match status" value="1"/>
</dbReference>
<evidence type="ECO:0000313" key="10">
    <source>
        <dbReference type="Proteomes" id="UP000198635"/>
    </source>
</evidence>
<accession>A0A1I3Z6X4</accession>
<dbReference type="GO" id="GO:0051604">
    <property type="term" value="P:protein maturation"/>
    <property type="evidence" value="ECO:0007669"/>
    <property type="project" value="InterPro"/>
</dbReference>
<feature type="domain" description="CobW/HypB/UreG nucleotide-binding" evidence="8">
    <location>
        <begin position="33"/>
        <end position="191"/>
    </location>
</feature>
<evidence type="ECO:0000259" key="8">
    <source>
        <dbReference type="Pfam" id="PF02492"/>
    </source>
</evidence>
<gene>
    <name evidence="9" type="ORF">SAMN04488082_12291</name>
</gene>
<dbReference type="GO" id="GO:0016151">
    <property type="term" value="F:nickel cation binding"/>
    <property type="evidence" value="ECO:0007669"/>
    <property type="project" value="InterPro"/>
</dbReference>
<dbReference type="RefSeq" id="WP_092378717.1">
    <property type="nucleotide sequence ID" value="NZ_FORX01000022.1"/>
</dbReference>
<evidence type="ECO:0000256" key="1">
    <source>
        <dbReference type="ARBA" id="ARBA00006211"/>
    </source>
</evidence>
<keyword evidence="5" id="KW-0378">Hydrolase</keyword>
<proteinExistence type="inferred from homology"/>
<dbReference type="AlphaFoldDB" id="A0A1I3Z6X4"/>
<dbReference type="Gene3D" id="3.40.50.300">
    <property type="entry name" value="P-loop containing nucleotide triphosphate hydrolases"/>
    <property type="match status" value="1"/>
</dbReference>
<dbReference type="Pfam" id="PF02492">
    <property type="entry name" value="cobW"/>
    <property type="match status" value="1"/>
</dbReference>
<evidence type="ECO:0000256" key="4">
    <source>
        <dbReference type="ARBA" id="ARBA00022741"/>
    </source>
</evidence>
<evidence type="ECO:0000256" key="2">
    <source>
        <dbReference type="ARBA" id="ARBA00022596"/>
    </source>
</evidence>
<dbReference type="PANTHER" id="PTHR30134:SF2">
    <property type="entry name" value="HYDROGENASE MATURATION FACTOR HYPB"/>
    <property type="match status" value="1"/>
</dbReference>
<evidence type="ECO:0000256" key="7">
    <source>
        <dbReference type="ARBA" id="ARBA00023134"/>
    </source>
</evidence>
<keyword evidence="2" id="KW-0533">Nickel</keyword>
<keyword evidence="7" id="KW-0342">GTP-binding</keyword>
<evidence type="ECO:0000313" key="9">
    <source>
        <dbReference type="EMBL" id="SFK39862.1"/>
    </source>
</evidence>
<name>A0A1I3Z6X4_9BACT</name>
<keyword evidence="4" id="KW-0547">Nucleotide-binding</keyword>
<keyword evidence="10" id="KW-1185">Reference proteome</keyword>
<dbReference type="GO" id="GO:0005525">
    <property type="term" value="F:GTP binding"/>
    <property type="evidence" value="ECO:0007669"/>
    <property type="project" value="UniProtKB-KW"/>
</dbReference>
<sequence>MKVDVVRNILEANDAVAADLNAALSARGILTLNLMSSPGSGKTSLLERTLTDLKDEFNMAVIEGDCQTENDARRVAATGARAVQINTAGGCHLDSSMVRDATEKLGVDGVDILVVENVGNLVCPAEFSVGEDFKVTILSVTEGDDKPEKYPFIFAESKVMILNKIDLLPYVNFDVNRASGFARSINKDIEIFALSATTGEGMDAWYDWLRRERAKKKK</sequence>
<comment type="similarity">
    <text evidence="1">Belongs to the SIMIBI class G3E GTPase family. HypB/HupM subfamily.</text>
</comment>
<keyword evidence="3" id="KW-0479">Metal-binding</keyword>
<evidence type="ECO:0000256" key="5">
    <source>
        <dbReference type="ARBA" id="ARBA00022801"/>
    </source>
</evidence>
<dbReference type="GO" id="GO:0003924">
    <property type="term" value="F:GTPase activity"/>
    <property type="evidence" value="ECO:0007669"/>
    <property type="project" value="InterPro"/>
</dbReference>
<dbReference type="InterPro" id="IPR027417">
    <property type="entry name" value="P-loop_NTPase"/>
</dbReference>